<feature type="compositionally biased region" description="Basic and acidic residues" evidence="1">
    <location>
        <begin position="212"/>
        <end position="225"/>
    </location>
</feature>
<reference evidence="2 3" key="1">
    <citation type="submission" date="2017-06" db="EMBL/GenBank/DDBJ databases">
        <title>Ant-infecting Ophiocordyceps genomes reveal a high diversity of potential behavioral manipulation genes and a possible major role for enterotoxins.</title>
        <authorList>
            <person name="De Bekker C."/>
            <person name="Evans H.C."/>
            <person name="Brachmann A."/>
            <person name="Hughes D.P."/>
        </authorList>
    </citation>
    <scope>NUCLEOTIDE SEQUENCE [LARGE SCALE GENOMIC DNA]</scope>
    <source>
        <strain evidence="2 3">Map16</strain>
    </source>
</reference>
<dbReference type="STRING" id="2004952.A0A2C5XKW7"/>
<dbReference type="EMBL" id="NJES01000197">
    <property type="protein sequence ID" value="PHH75779.1"/>
    <property type="molecule type" value="Genomic_DNA"/>
</dbReference>
<evidence type="ECO:0000256" key="1">
    <source>
        <dbReference type="SAM" id="MobiDB-lite"/>
    </source>
</evidence>
<organism evidence="2 3">
    <name type="scientific">Ophiocordyceps camponoti-rufipedis</name>
    <dbReference type="NCBI Taxonomy" id="2004952"/>
    <lineage>
        <taxon>Eukaryota</taxon>
        <taxon>Fungi</taxon>
        <taxon>Dikarya</taxon>
        <taxon>Ascomycota</taxon>
        <taxon>Pezizomycotina</taxon>
        <taxon>Sordariomycetes</taxon>
        <taxon>Hypocreomycetidae</taxon>
        <taxon>Hypocreales</taxon>
        <taxon>Ophiocordycipitaceae</taxon>
        <taxon>Ophiocordyceps</taxon>
    </lineage>
</organism>
<feature type="compositionally biased region" description="Basic residues" evidence="1">
    <location>
        <begin position="325"/>
        <end position="339"/>
    </location>
</feature>
<accession>A0A2C5XKW7</accession>
<feature type="compositionally biased region" description="Low complexity" evidence="1">
    <location>
        <begin position="293"/>
        <end position="308"/>
    </location>
</feature>
<sequence length="620" mass="69476">MADTVTKVYSVPSMEPQTPHQTDHGTMLSVDFPTPAARVERLKRMAVKHPAFDKSRHTQEILVRAQHALRRMPGVSGQDANELVSSLQEVGQMINQETTQLVDALMNLTLDQEESEQAMARMSIDANLAQAKNQDQAQTIIKLRTEAKVEQDKREEAEVGVRTALEKVEALEGELKMLKQDGNGQKTKADDLVQVGESASRQGSPRRQWPLVRREPDTTPSRDSETAFTSRPVRVASAFQNMGRTPVGPPKFGPLPPRAPAYERRFQTSIPWGRSMSTGAGGGAGAGAGGGLMQQQHQQQQQQQQAAGSRFQPLPRYRSTTDNAHHHHHHHHNNNHHHQPAPFQQQYNNHDMTRARREYYYPTTPPSHGRFPDTTPIQITDRAIAAWSDSMADLYHAIRHFVTRHASEPDCGGGALVGAASSLWPVLLAVYHPLSENEAASYLDFHLRSESSKACVVTRVIVDYVVNRVWVPGAWTGSDSKTTYDLLELEREMDATQAYHRHKTDEITRQLNTTLQPLLNRYINHVEARRDLDRVAELAWDVSSKMLASRLTFDFRFPDIGARFSSQSMLPIWPHLDPVELQAKHWRVAFVTTPVITCRNDTGGGISAHSVALADVFCMQ</sequence>
<dbReference type="AlphaFoldDB" id="A0A2C5XKW7"/>
<evidence type="ECO:0000313" key="2">
    <source>
        <dbReference type="EMBL" id="PHH75779.1"/>
    </source>
</evidence>
<gene>
    <name evidence="2" type="ORF">CDD80_2062</name>
</gene>
<keyword evidence="3" id="KW-1185">Reference proteome</keyword>
<feature type="compositionally biased region" description="Pro residues" evidence="1">
    <location>
        <begin position="247"/>
        <end position="259"/>
    </location>
</feature>
<name>A0A2C5XKW7_9HYPO</name>
<comment type="caution">
    <text evidence="2">The sequence shown here is derived from an EMBL/GenBank/DDBJ whole genome shotgun (WGS) entry which is preliminary data.</text>
</comment>
<feature type="region of interest" description="Disordered" evidence="1">
    <location>
        <begin position="272"/>
        <end position="344"/>
    </location>
</feature>
<dbReference type="Proteomes" id="UP000226431">
    <property type="component" value="Unassembled WGS sequence"/>
</dbReference>
<feature type="region of interest" description="Disordered" evidence="1">
    <location>
        <begin position="178"/>
        <end position="260"/>
    </location>
</feature>
<proteinExistence type="predicted"/>
<evidence type="ECO:0000313" key="3">
    <source>
        <dbReference type="Proteomes" id="UP000226431"/>
    </source>
</evidence>
<feature type="region of interest" description="Disordered" evidence="1">
    <location>
        <begin position="1"/>
        <end position="26"/>
    </location>
</feature>
<dbReference type="OrthoDB" id="4203839at2759"/>
<protein>
    <submittedName>
        <fullName evidence="2">Uncharacterized protein</fullName>
    </submittedName>
</protein>
<feature type="compositionally biased region" description="Gly residues" evidence="1">
    <location>
        <begin position="279"/>
        <end position="292"/>
    </location>
</feature>